<dbReference type="Proteomes" id="UP000283509">
    <property type="component" value="Unassembled WGS sequence"/>
</dbReference>
<accession>A0A3R7T127</accession>
<feature type="compositionally biased region" description="Low complexity" evidence="1">
    <location>
        <begin position="241"/>
        <end position="254"/>
    </location>
</feature>
<evidence type="ECO:0000256" key="1">
    <source>
        <dbReference type="SAM" id="MobiDB-lite"/>
    </source>
</evidence>
<feature type="compositionally biased region" description="Polar residues" evidence="1">
    <location>
        <begin position="1"/>
        <end position="10"/>
    </location>
</feature>
<reference evidence="2 3" key="1">
    <citation type="submission" date="2018-04" db="EMBL/GenBank/DDBJ databases">
        <authorList>
            <person name="Zhang X."/>
            <person name="Yuan J."/>
            <person name="Li F."/>
            <person name="Xiang J."/>
        </authorList>
    </citation>
    <scope>NUCLEOTIDE SEQUENCE [LARGE SCALE GENOMIC DNA]</scope>
    <source>
        <tissue evidence="2">Muscle</tissue>
    </source>
</reference>
<feature type="region of interest" description="Disordered" evidence="1">
    <location>
        <begin position="270"/>
        <end position="311"/>
    </location>
</feature>
<name>A0A3R7T127_PENVA</name>
<protein>
    <submittedName>
        <fullName evidence="2">Uncharacterized protein</fullName>
    </submittedName>
</protein>
<comment type="caution">
    <text evidence="2">The sequence shown here is derived from an EMBL/GenBank/DDBJ whole genome shotgun (WGS) entry which is preliminary data.</text>
</comment>
<feature type="region of interest" description="Disordered" evidence="1">
    <location>
        <begin position="1"/>
        <end position="52"/>
    </location>
</feature>
<reference evidence="2 3" key="2">
    <citation type="submission" date="2019-01" db="EMBL/GenBank/DDBJ databases">
        <title>The decoding of complex shrimp genome reveals the adaptation for benthos swimmer, frequently molting mechanism and breeding impact on genome.</title>
        <authorList>
            <person name="Sun Y."/>
            <person name="Gao Y."/>
            <person name="Yu Y."/>
        </authorList>
    </citation>
    <scope>NUCLEOTIDE SEQUENCE [LARGE SCALE GENOMIC DNA]</scope>
    <source>
        <tissue evidence="2">Muscle</tissue>
    </source>
</reference>
<organism evidence="2 3">
    <name type="scientific">Penaeus vannamei</name>
    <name type="common">Whiteleg shrimp</name>
    <name type="synonym">Litopenaeus vannamei</name>
    <dbReference type="NCBI Taxonomy" id="6689"/>
    <lineage>
        <taxon>Eukaryota</taxon>
        <taxon>Metazoa</taxon>
        <taxon>Ecdysozoa</taxon>
        <taxon>Arthropoda</taxon>
        <taxon>Crustacea</taxon>
        <taxon>Multicrustacea</taxon>
        <taxon>Malacostraca</taxon>
        <taxon>Eumalacostraca</taxon>
        <taxon>Eucarida</taxon>
        <taxon>Decapoda</taxon>
        <taxon>Dendrobranchiata</taxon>
        <taxon>Penaeoidea</taxon>
        <taxon>Penaeidae</taxon>
        <taxon>Penaeus</taxon>
    </lineage>
</organism>
<evidence type="ECO:0000313" key="2">
    <source>
        <dbReference type="EMBL" id="ROT84914.1"/>
    </source>
</evidence>
<evidence type="ECO:0000313" key="3">
    <source>
        <dbReference type="Proteomes" id="UP000283509"/>
    </source>
</evidence>
<gene>
    <name evidence="2" type="ORF">C7M84_021893</name>
</gene>
<feature type="region of interest" description="Disordered" evidence="1">
    <location>
        <begin position="233"/>
        <end position="257"/>
    </location>
</feature>
<sequence length="370" mass="40395">MPRSHYTSGKNGPRRGKKRYEGRVPPLAPRGNGARAEGQPGSASSKRKGDHMTASIDQSFLGHRPVTHSSLPRARFHTLKLPPIHPITPPQLPAPSHRCVNRRRCRSQVPLRTRPREHEGPLPSLDTPLGCVTATSSCNAPNGNFATSSSPTASAYVQQQRKPAPHFQMAREMWPSWFSSCFVVDAAATSAFRGGHLQIFKARRRVEGEGFSRRRVEGEGRFKARRRVEVMLGLVTPPGHSRPSATNAPSASSRPSPPVPFHLLVFQKAAPDNHSPHPPPPPVNPSSLSRLLPHDHPPPPHRTPPQHSSLPRPIASCRLLFSPITCPRMLPLRLGSTKNAIDPSGHVRTSPVVLTYSLTTSVTSPLHDAA</sequence>
<dbReference type="EMBL" id="QCYY01000473">
    <property type="protein sequence ID" value="ROT84914.1"/>
    <property type="molecule type" value="Genomic_DNA"/>
</dbReference>
<proteinExistence type="predicted"/>
<keyword evidence="3" id="KW-1185">Reference proteome</keyword>
<dbReference type="AlphaFoldDB" id="A0A3R7T127"/>